<sequence>MSQHSGKAGGLIDPHAFDVFEFARSGRQAAGAVRVSQLPRMLNEVPADAPDRDTLFTWQAEGATQPELQDDGTEAAQPYLRLALHGAAWLECQRCLAPYEQSFDIEAAYRLVASEEEAEEFPLDEDELEVIVGSRQFDLVALIEEELLLSLPLVPKHDVCPQVHESLVSGAAGEHASDLSEDESESDSEDPTSEVAGEGDAGKPNPFAALEALKRGGGEDEGGKKH</sequence>
<evidence type="ECO:0000256" key="2">
    <source>
        <dbReference type="ARBA" id="ARBA00010740"/>
    </source>
</evidence>
<accession>A0A2N7VQK7</accession>
<dbReference type="OrthoDB" id="5297600at2"/>
<dbReference type="GO" id="GO:0005829">
    <property type="term" value="C:cytosol"/>
    <property type="evidence" value="ECO:0007669"/>
    <property type="project" value="TreeGrafter"/>
</dbReference>
<organism evidence="7 8">
    <name type="scientific">Trinickia dabaoshanensis</name>
    <dbReference type="NCBI Taxonomy" id="564714"/>
    <lineage>
        <taxon>Bacteria</taxon>
        <taxon>Pseudomonadati</taxon>
        <taxon>Pseudomonadota</taxon>
        <taxon>Betaproteobacteria</taxon>
        <taxon>Burkholderiales</taxon>
        <taxon>Burkholderiaceae</taxon>
        <taxon>Trinickia</taxon>
    </lineage>
</organism>
<evidence type="ECO:0000313" key="7">
    <source>
        <dbReference type="EMBL" id="PMS19431.1"/>
    </source>
</evidence>
<proteinExistence type="inferred from homology"/>
<evidence type="ECO:0000256" key="3">
    <source>
        <dbReference type="ARBA" id="ARBA00015716"/>
    </source>
</evidence>
<name>A0A2N7VQK7_9BURK</name>
<keyword evidence="4" id="KW-0690">Ribosome biogenesis</keyword>
<feature type="region of interest" description="Disordered" evidence="6">
    <location>
        <begin position="170"/>
        <end position="226"/>
    </location>
</feature>
<evidence type="ECO:0000256" key="4">
    <source>
        <dbReference type="ARBA" id="ARBA00022517"/>
    </source>
</evidence>
<dbReference type="AlphaFoldDB" id="A0A2N7VQK7"/>
<dbReference type="GO" id="GO:0042254">
    <property type="term" value="P:ribosome biogenesis"/>
    <property type="evidence" value="ECO:0007669"/>
    <property type="project" value="UniProtKB-KW"/>
</dbReference>
<dbReference type="InterPro" id="IPR003772">
    <property type="entry name" value="YceD"/>
</dbReference>
<dbReference type="Pfam" id="PF02620">
    <property type="entry name" value="YceD"/>
    <property type="match status" value="1"/>
</dbReference>
<dbReference type="InterPro" id="IPR039255">
    <property type="entry name" value="YceD_bac"/>
</dbReference>
<dbReference type="RefSeq" id="WP_102646017.1">
    <property type="nucleotide sequence ID" value="NZ_PNYA01000011.1"/>
</dbReference>
<dbReference type="PANTHER" id="PTHR38099:SF1">
    <property type="entry name" value="LARGE RIBOSOMAL RNA SUBUNIT ACCUMULATION PROTEIN YCED"/>
    <property type="match status" value="1"/>
</dbReference>
<evidence type="ECO:0000256" key="1">
    <source>
        <dbReference type="ARBA" id="ARBA00002868"/>
    </source>
</evidence>
<evidence type="ECO:0000313" key="8">
    <source>
        <dbReference type="Proteomes" id="UP000235616"/>
    </source>
</evidence>
<keyword evidence="8" id="KW-1185">Reference proteome</keyword>
<comment type="caution">
    <text evidence="7">The sequence shown here is derived from an EMBL/GenBank/DDBJ whole genome shotgun (WGS) entry which is preliminary data.</text>
</comment>
<feature type="compositionally biased region" description="Acidic residues" evidence="6">
    <location>
        <begin position="179"/>
        <end position="192"/>
    </location>
</feature>
<dbReference type="PANTHER" id="PTHR38099">
    <property type="entry name" value="LARGE RIBOSOMAL RNA SUBUNIT ACCUMULATION PROTEIN YCED"/>
    <property type="match status" value="1"/>
</dbReference>
<comment type="function">
    <text evidence="1">Plays a role in synthesis, processing and/or stability of 23S rRNA.</text>
</comment>
<dbReference type="EMBL" id="PNYA01000011">
    <property type="protein sequence ID" value="PMS19431.1"/>
    <property type="molecule type" value="Genomic_DNA"/>
</dbReference>
<feature type="compositionally biased region" description="Basic and acidic residues" evidence="6">
    <location>
        <begin position="212"/>
        <end position="226"/>
    </location>
</feature>
<dbReference type="Proteomes" id="UP000235616">
    <property type="component" value="Unassembled WGS sequence"/>
</dbReference>
<protein>
    <recommendedName>
        <fullName evidence="3">Large ribosomal RNA subunit accumulation protein YceD</fullName>
    </recommendedName>
    <alternativeName>
        <fullName evidence="5">23S rRNA accumulation protein YceD</fullName>
    </alternativeName>
</protein>
<evidence type="ECO:0000256" key="5">
    <source>
        <dbReference type="ARBA" id="ARBA00031841"/>
    </source>
</evidence>
<gene>
    <name evidence="7" type="ORF">C0Z18_14025</name>
</gene>
<evidence type="ECO:0000256" key="6">
    <source>
        <dbReference type="SAM" id="MobiDB-lite"/>
    </source>
</evidence>
<comment type="similarity">
    <text evidence="2">Belongs to the DUF177 domain family.</text>
</comment>
<reference evidence="7 8" key="1">
    <citation type="submission" date="2018-01" db="EMBL/GenBank/DDBJ databases">
        <title>Whole genome analyses suggest that Burkholderia sensu lato contains two further novel genera in the rhizoxinica-symbiotica group Mycetohabitans gen. nov., and Trinickia gen. nov.: implications for the evolution of diazotrophy and nodulation in the Burkholderiaceae.</title>
        <authorList>
            <person name="Estrada-de los Santos P."/>
            <person name="Palmer M."/>
            <person name="Chavez-Ramirez B."/>
            <person name="Beukes C."/>
            <person name="Steenkamp E.T."/>
            <person name="Hirsch A.M."/>
            <person name="Manyaka P."/>
            <person name="Maluk M."/>
            <person name="Lafos M."/>
            <person name="Crook M."/>
            <person name="Gross E."/>
            <person name="Simon M.F."/>
            <person name="Bueno dos Reis Junior F."/>
            <person name="Poole P.S."/>
            <person name="Venter S.N."/>
            <person name="James E.K."/>
        </authorList>
    </citation>
    <scope>NUCLEOTIDE SEQUENCE [LARGE SCALE GENOMIC DNA]</scope>
    <source>
        <strain evidence="7 8">GIMN1.004</strain>
    </source>
</reference>